<keyword evidence="2" id="KW-1185">Reference proteome</keyword>
<evidence type="ECO:0000313" key="2">
    <source>
        <dbReference type="Proteomes" id="UP001597055"/>
    </source>
</evidence>
<proteinExistence type="predicted"/>
<name>A0ABW3AII9_9MICO</name>
<organism evidence="1 2">
    <name type="scientific">Microbacterium insulae</name>
    <dbReference type="NCBI Taxonomy" id="483014"/>
    <lineage>
        <taxon>Bacteria</taxon>
        <taxon>Bacillati</taxon>
        <taxon>Actinomycetota</taxon>
        <taxon>Actinomycetes</taxon>
        <taxon>Micrococcales</taxon>
        <taxon>Microbacteriaceae</taxon>
        <taxon>Microbacterium</taxon>
    </lineage>
</organism>
<dbReference type="RefSeq" id="WP_378771924.1">
    <property type="nucleotide sequence ID" value="NZ_JBHTII010000001.1"/>
</dbReference>
<gene>
    <name evidence="1" type="ORF">ACFQ0P_08740</name>
</gene>
<protein>
    <submittedName>
        <fullName evidence="1">Glutaminase</fullName>
    </submittedName>
</protein>
<reference evidence="2" key="1">
    <citation type="journal article" date="2019" name="Int. J. Syst. Evol. Microbiol.">
        <title>The Global Catalogue of Microorganisms (GCM) 10K type strain sequencing project: providing services to taxonomists for standard genome sequencing and annotation.</title>
        <authorList>
            <consortium name="The Broad Institute Genomics Platform"/>
            <consortium name="The Broad Institute Genome Sequencing Center for Infectious Disease"/>
            <person name="Wu L."/>
            <person name="Ma J."/>
        </authorList>
    </citation>
    <scope>NUCLEOTIDE SEQUENCE [LARGE SCALE GENOMIC DNA]</scope>
    <source>
        <strain evidence="2">CCUG 54523</strain>
    </source>
</reference>
<evidence type="ECO:0000313" key="1">
    <source>
        <dbReference type="EMBL" id="MFD0790483.1"/>
    </source>
</evidence>
<dbReference type="EMBL" id="JBHTII010000001">
    <property type="protein sequence ID" value="MFD0790483.1"/>
    <property type="molecule type" value="Genomic_DNA"/>
</dbReference>
<dbReference type="Proteomes" id="UP001597055">
    <property type="component" value="Unassembled WGS sequence"/>
</dbReference>
<accession>A0ABW3AII9</accession>
<comment type="caution">
    <text evidence="1">The sequence shown here is derived from an EMBL/GenBank/DDBJ whole genome shotgun (WGS) entry which is preliminary data.</text>
</comment>
<sequence>MSTAELLAAARMRLADAPREGLGELVEPRRILGLSRAPRIVPRGTAWHLGVLLLTDDAVLATGDVLRARAEARRGFTAESQRRRAELAAAARRGGFTEGAVVHLGWRMLDPDAVDRGAASGPLAGVDGVPSVRWSASGGYQPLARYLDERVALLLDPPSGA</sequence>